<dbReference type="PANTHER" id="PTHR13964">
    <property type="entry name" value="RBP-RELATED"/>
    <property type="match status" value="1"/>
</dbReference>
<dbReference type="GO" id="GO:0000976">
    <property type="term" value="F:transcription cis-regulatory region binding"/>
    <property type="evidence" value="ECO:0007669"/>
    <property type="project" value="TreeGrafter"/>
</dbReference>
<dbReference type="Gene3D" id="2.30.30.140">
    <property type="match status" value="1"/>
</dbReference>
<dbReference type="GO" id="GO:0005634">
    <property type="term" value="C:nucleus"/>
    <property type="evidence" value="ECO:0007669"/>
    <property type="project" value="TreeGrafter"/>
</dbReference>
<feature type="compositionally biased region" description="Polar residues" evidence="1">
    <location>
        <begin position="263"/>
        <end position="274"/>
    </location>
</feature>
<protein>
    <recommendedName>
        <fullName evidence="4">Tudor domain-containing protein</fullName>
    </recommendedName>
</protein>
<dbReference type="Ensembl" id="ENSNBRT00000028875.1">
    <property type="protein sequence ID" value="ENSNBRP00000028139.1"/>
    <property type="gene ID" value="ENSNBRG00000021439.1"/>
</dbReference>
<dbReference type="GeneTree" id="ENSGT00940000156159"/>
<evidence type="ECO:0000313" key="2">
    <source>
        <dbReference type="Ensembl" id="ENSNBRP00000028139.1"/>
    </source>
</evidence>
<feature type="compositionally biased region" description="Basic and acidic residues" evidence="1">
    <location>
        <begin position="227"/>
        <end position="242"/>
    </location>
</feature>
<feature type="region of interest" description="Disordered" evidence="1">
    <location>
        <begin position="1"/>
        <end position="101"/>
    </location>
</feature>
<dbReference type="PANTHER" id="PTHR13964:SF27">
    <property type="entry name" value="HAT-TRICK, ISOFORM D"/>
    <property type="match status" value="1"/>
</dbReference>
<reference evidence="2" key="2">
    <citation type="submission" date="2025-09" db="UniProtKB">
        <authorList>
            <consortium name="Ensembl"/>
        </authorList>
    </citation>
    <scope>IDENTIFICATION</scope>
</reference>
<organism evidence="2 3">
    <name type="scientific">Neolamprologus brichardi</name>
    <name type="common">Fairy cichlid</name>
    <name type="synonym">Lamprologus brichardi</name>
    <dbReference type="NCBI Taxonomy" id="32507"/>
    <lineage>
        <taxon>Eukaryota</taxon>
        <taxon>Metazoa</taxon>
        <taxon>Chordata</taxon>
        <taxon>Craniata</taxon>
        <taxon>Vertebrata</taxon>
        <taxon>Euteleostomi</taxon>
        <taxon>Actinopterygii</taxon>
        <taxon>Neopterygii</taxon>
        <taxon>Teleostei</taxon>
        <taxon>Neoteleostei</taxon>
        <taxon>Acanthomorphata</taxon>
        <taxon>Ovalentaria</taxon>
        <taxon>Cichlomorphae</taxon>
        <taxon>Cichliformes</taxon>
        <taxon>Cichlidae</taxon>
        <taxon>African cichlids</taxon>
        <taxon>Pseudocrenilabrinae</taxon>
        <taxon>Lamprologini</taxon>
        <taxon>Neolamprologus</taxon>
    </lineage>
</organism>
<evidence type="ECO:0000256" key="1">
    <source>
        <dbReference type="SAM" id="MobiDB-lite"/>
    </source>
</evidence>
<feature type="region of interest" description="Disordered" evidence="1">
    <location>
        <begin position="227"/>
        <end position="379"/>
    </location>
</feature>
<dbReference type="GO" id="GO:0006357">
    <property type="term" value="P:regulation of transcription by RNA polymerase II"/>
    <property type="evidence" value="ECO:0007669"/>
    <property type="project" value="TreeGrafter"/>
</dbReference>
<feature type="compositionally biased region" description="Acidic residues" evidence="1">
    <location>
        <begin position="63"/>
        <end position="77"/>
    </location>
</feature>
<accession>A0A3Q4N6J6</accession>
<evidence type="ECO:0008006" key="4">
    <source>
        <dbReference type="Google" id="ProtNLM"/>
    </source>
</evidence>
<proteinExistence type="predicted"/>
<feature type="compositionally biased region" description="Basic and acidic residues" evidence="1">
    <location>
        <begin position="479"/>
        <end position="500"/>
    </location>
</feature>
<dbReference type="STRING" id="32507.ENSNBRP00000028139"/>
<reference evidence="2" key="1">
    <citation type="submission" date="2025-08" db="UniProtKB">
        <authorList>
            <consortium name="Ensembl"/>
        </authorList>
    </citation>
    <scope>IDENTIFICATION</scope>
</reference>
<feature type="compositionally biased region" description="Low complexity" evidence="1">
    <location>
        <begin position="501"/>
        <end position="516"/>
    </location>
</feature>
<feature type="compositionally biased region" description="Basic and acidic residues" evidence="1">
    <location>
        <begin position="19"/>
        <end position="47"/>
    </location>
</feature>
<sequence>MFSPPVSSQGRRRCVGSRVKAERETSSKLDKRGGPGEGENREEQQREVRRRSNRRNDDSERGSDDDEEDEDDEEEEEGERRRADSENEEDGDTVTGTKVRVKYGRGKTQKIYEAHIKKTDIDNGEQFYLVHYYGWNVRSVCQTHGAYTPRRRTRRTSGMYDSDRASNGENSCLAEVSPSKAEEAEEEQQASGLANVVASPNSNTATCAAAVQLPDAALALCPSMPEENTHEELNQSERKEAEQGENPAKEAAVLPADLDKENQMSPVTKTASVQDENKTSLRQELLPEMCLSRTPPPLPPEREQQVPSSLPSSTDEDNCTTPASSPRVKGRRSNIREAGSETPPRVPLSNPSPASTASQPQKEVSKEHLTGAATKVPVIPSGAASLVLETQEAAYAEELEPQMDPESLVCHEVDLDDTDEKEKPIPSLDHHFPIVNESQQAPPPLPHLIHSSLPSPHTPHFPQPQARSFLPEVTPIEVHQLRKCDTEEEGGVKGEQERDSSPGFDGSASSSSTSLSLQENKDRGKKQKCDLISGRARKISKSLKHGITKCCKLFPGHSSDSEDQSRLSSLSKSQKSRPSFSSPSSHKQDKQSFSTPQRTYKWTFQLDELDSMSSTERISFLQDKLQEIRKYYMTLKSEVASIDRRRKRLKKKEREVSNTMASTSSGSSDTGMSPSSASPTQNTVVVECR</sequence>
<feature type="region of interest" description="Disordered" evidence="1">
    <location>
        <begin position="645"/>
        <end position="689"/>
    </location>
</feature>
<feature type="compositionally biased region" description="Low complexity" evidence="1">
    <location>
        <begin position="566"/>
        <end position="585"/>
    </location>
</feature>
<dbReference type="Bgee" id="ENSNBRG00000021439">
    <property type="expression patterns" value="Expressed in blood and 7 other cell types or tissues"/>
</dbReference>
<dbReference type="AlphaFoldDB" id="A0A3Q4N6J6"/>
<dbReference type="SUPFAM" id="SSF54160">
    <property type="entry name" value="Chromo domain-like"/>
    <property type="match status" value="1"/>
</dbReference>
<feature type="compositionally biased region" description="Polar residues" evidence="1">
    <location>
        <begin position="680"/>
        <end position="689"/>
    </location>
</feature>
<dbReference type="Proteomes" id="UP000261580">
    <property type="component" value="Unassembled WGS sequence"/>
</dbReference>
<feature type="compositionally biased region" description="Polar residues" evidence="1">
    <location>
        <begin position="305"/>
        <end position="324"/>
    </location>
</feature>
<dbReference type="InterPro" id="IPR016197">
    <property type="entry name" value="Chromo-like_dom_sf"/>
</dbReference>
<evidence type="ECO:0000313" key="3">
    <source>
        <dbReference type="Proteomes" id="UP000261580"/>
    </source>
</evidence>
<feature type="region of interest" description="Disordered" evidence="1">
    <location>
        <begin position="554"/>
        <end position="596"/>
    </location>
</feature>
<dbReference type="InterPro" id="IPR051232">
    <property type="entry name" value="ARID/SWI1_ChromRemod"/>
</dbReference>
<keyword evidence="3" id="KW-1185">Reference proteome</keyword>
<feature type="compositionally biased region" description="Polar residues" evidence="1">
    <location>
        <begin position="349"/>
        <end position="362"/>
    </location>
</feature>
<dbReference type="OMA" id="NDCEEST"/>
<feature type="compositionally biased region" description="Low complexity" evidence="1">
    <location>
        <begin position="660"/>
        <end position="679"/>
    </location>
</feature>
<feature type="region of interest" description="Disordered" evidence="1">
    <location>
        <begin position="435"/>
        <end position="535"/>
    </location>
</feature>
<name>A0A3Q4N6J6_NEOBR</name>
<feature type="region of interest" description="Disordered" evidence="1">
    <location>
        <begin position="148"/>
        <end position="192"/>
    </location>
</feature>